<accession>A0A6J4VIL2</accession>
<proteinExistence type="predicted"/>
<feature type="non-terminal residue" evidence="2">
    <location>
        <position position="1"/>
    </location>
</feature>
<gene>
    <name evidence="2" type="ORF">AVDCRST_MAG88-3257</name>
</gene>
<dbReference type="EMBL" id="CADCWM010000786">
    <property type="protein sequence ID" value="CAA9580459.1"/>
    <property type="molecule type" value="Genomic_DNA"/>
</dbReference>
<feature type="compositionally biased region" description="Basic residues" evidence="1">
    <location>
        <begin position="20"/>
        <end position="34"/>
    </location>
</feature>
<evidence type="ECO:0000256" key="1">
    <source>
        <dbReference type="SAM" id="MobiDB-lite"/>
    </source>
</evidence>
<protein>
    <submittedName>
        <fullName evidence="2">Uncharacterized protein</fullName>
    </submittedName>
</protein>
<feature type="non-terminal residue" evidence="2">
    <location>
        <position position="98"/>
    </location>
</feature>
<evidence type="ECO:0000313" key="2">
    <source>
        <dbReference type="EMBL" id="CAA9580459.1"/>
    </source>
</evidence>
<name>A0A6J4VIL2_9BACT</name>
<feature type="compositionally biased region" description="Basic and acidic residues" evidence="1">
    <location>
        <begin position="42"/>
        <end position="60"/>
    </location>
</feature>
<reference evidence="2" key="1">
    <citation type="submission" date="2020-02" db="EMBL/GenBank/DDBJ databases">
        <authorList>
            <person name="Meier V. D."/>
        </authorList>
    </citation>
    <scope>NUCLEOTIDE SEQUENCE</scope>
    <source>
        <strain evidence="2">AVDCRST_MAG88</strain>
    </source>
</reference>
<feature type="compositionally biased region" description="Basic and acidic residues" evidence="1">
    <location>
        <begin position="86"/>
        <end position="98"/>
    </location>
</feature>
<sequence length="98" mass="10951">ADTNQPRCPPGGAHAAAGGRRQRRAVVHPLRRHRDLSVPALRDLHPRRGTRARHDPDRRRGAWPTGVAGRERPGLLRGRRSSRRAAGGERRLSRRDGL</sequence>
<organism evidence="2">
    <name type="scientific">uncultured Thermomicrobiales bacterium</name>
    <dbReference type="NCBI Taxonomy" id="1645740"/>
    <lineage>
        <taxon>Bacteria</taxon>
        <taxon>Pseudomonadati</taxon>
        <taxon>Thermomicrobiota</taxon>
        <taxon>Thermomicrobia</taxon>
        <taxon>Thermomicrobiales</taxon>
        <taxon>environmental samples</taxon>
    </lineage>
</organism>
<dbReference type="AlphaFoldDB" id="A0A6J4VIL2"/>
<feature type="region of interest" description="Disordered" evidence="1">
    <location>
        <begin position="1"/>
        <end position="98"/>
    </location>
</feature>